<proteinExistence type="predicted"/>
<dbReference type="RefSeq" id="WP_057895230.1">
    <property type="nucleotide sequence ID" value="NZ_AZEH01000014.1"/>
</dbReference>
<accession>A0A0R1MP23</accession>
<sequence length="318" mass="37028">MTVVDFDTQTKLLIQEVKAKLGCEIEFKKKGKQVGYLRHDQAQHYLRGGKMVIELNDLTAPSYTVSHELLHILLMTEKIPEITFNLSTTDLQLDTKLMAVGLELYDIVLHFTIYQLQRERNLFTESIQDLYLKGLFATLKPEPDGKNDNWMVLRVLGILDALVFFGKKQELLLSKLKKYYPQTTKAALSLYTEITAHELESPFGIRRAVIKLYHKLDEYLSEWGLEPLNLNRFVTLTLVLSKRQARQQVRQLFEIYHSALHENLEDTKGYIGFYKKDGQNSFVLPQPKESHPEEKFRKIYAMQAAVFLKELSIPYLIR</sequence>
<keyword evidence="2" id="KW-1185">Reference proteome</keyword>
<protein>
    <submittedName>
        <fullName evidence="1">IpaB EvcA family protein</fullName>
    </submittedName>
</protein>
<evidence type="ECO:0000313" key="2">
    <source>
        <dbReference type="Proteomes" id="UP000051686"/>
    </source>
</evidence>
<dbReference type="STRING" id="1423777.FD46_GL000186"/>
<organism evidence="1 2">
    <name type="scientific">Liquorilactobacillus oeni DSM 19972</name>
    <dbReference type="NCBI Taxonomy" id="1423777"/>
    <lineage>
        <taxon>Bacteria</taxon>
        <taxon>Bacillati</taxon>
        <taxon>Bacillota</taxon>
        <taxon>Bacilli</taxon>
        <taxon>Lactobacillales</taxon>
        <taxon>Lactobacillaceae</taxon>
        <taxon>Liquorilactobacillus</taxon>
    </lineage>
</organism>
<dbReference type="OrthoDB" id="2246846at2"/>
<comment type="caution">
    <text evidence="1">The sequence shown here is derived from an EMBL/GenBank/DDBJ whole genome shotgun (WGS) entry which is preliminary data.</text>
</comment>
<evidence type="ECO:0000313" key="1">
    <source>
        <dbReference type="EMBL" id="KRL06187.1"/>
    </source>
</evidence>
<dbReference type="AlphaFoldDB" id="A0A0R1MP23"/>
<dbReference type="PATRIC" id="fig|1423777.3.peg.196"/>
<dbReference type="EMBL" id="AZEH01000014">
    <property type="protein sequence ID" value="KRL06187.1"/>
    <property type="molecule type" value="Genomic_DNA"/>
</dbReference>
<dbReference type="Proteomes" id="UP000051686">
    <property type="component" value="Unassembled WGS sequence"/>
</dbReference>
<gene>
    <name evidence="1" type="ORF">FD46_GL000186</name>
</gene>
<reference evidence="1 2" key="1">
    <citation type="journal article" date="2015" name="Genome Announc.">
        <title>Expanding the biotechnology potential of lactobacilli through comparative genomics of 213 strains and associated genera.</title>
        <authorList>
            <person name="Sun Z."/>
            <person name="Harris H.M."/>
            <person name="McCann A."/>
            <person name="Guo C."/>
            <person name="Argimon S."/>
            <person name="Zhang W."/>
            <person name="Yang X."/>
            <person name="Jeffery I.B."/>
            <person name="Cooney J.C."/>
            <person name="Kagawa T.F."/>
            <person name="Liu W."/>
            <person name="Song Y."/>
            <person name="Salvetti E."/>
            <person name="Wrobel A."/>
            <person name="Rasinkangas P."/>
            <person name="Parkhill J."/>
            <person name="Rea M.C."/>
            <person name="O'Sullivan O."/>
            <person name="Ritari J."/>
            <person name="Douillard F.P."/>
            <person name="Paul Ross R."/>
            <person name="Yang R."/>
            <person name="Briner A.E."/>
            <person name="Felis G.E."/>
            <person name="de Vos W.M."/>
            <person name="Barrangou R."/>
            <person name="Klaenhammer T.R."/>
            <person name="Caufield P.W."/>
            <person name="Cui Y."/>
            <person name="Zhang H."/>
            <person name="O'Toole P.W."/>
        </authorList>
    </citation>
    <scope>NUCLEOTIDE SEQUENCE [LARGE SCALE GENOMIC DNA]</scope>
    <source>
        <strain evidence="1 2">DSM 19972</strain>
    </source>
</reference>
<name>A0A0R1MP23_9LACO</name>